<dbReference type="RefSeq" id="WP_091371936.1">
    <property type="nucleotide sequence ID" value="NZ_FNDV01000002.1"/>
</dbReference>
<keyword evidence="6 12" id="KW-0418">Kinase</keyword>
<dbReference type="InterPro" id="IPR036890">
    <property type="entry name" value="HATPase_C_sf"/>
</dbReference>
<dbReference type="GO" id="GO:0046983">
    <property type="term" value="F:protein dimerization activity"/>
    <property type="evidence" value="ECO:0007669"/>
    <property type="project" value="InterPro"/>
</dbReference>
<dbReference type="CDD" id="cd16917">
    <property type="entry name" value="HATPase_UhpB-NarQ-NarX-like"/>
    <property type="match status" value="1"/>
</dbReference>
<keyword evidence="5" id="KW-0547">Nucleotide-binding</keyword>
<evidence type="ECO:0000256" key="7">
    <source>
        <dbReference type="ARBA" id="ARBA00022840"/>
    </source>
</evidence>
<dbReference type="Gene3D" id="1.20.5.1930">
    <property type="match status" value="1"/>
</dbReference>
<evidence type="ECO:0000256" key="6">
    <source>
        <dbReference type="ARBA" id="ARBA00022777"/>
    </source>
</evidence>
<dbReference type="Pfam" id="PF07730">
    <property type="entry name" value="HisKA_3"/>
    <property type="match status" value="1"/>
</dbReference>
<comment type="catalytic activity">
    <reaction evidence="1">
        <text>ATP + protein L-histidine = ADP + protein N-phospho-L-histidine.</text>
        <dbReference type="EC" id="2.7.13.3"/>
    </reaction>
</comment>
<feature type="transmembrane region" description="Helical" evidence="9">
    <location>
        <begin position="51"/>
        <end position="71"/>
    </location>
</feature>
<dbReference type="GO" id="GO:0005524">
    <property type="term" value="F:ATP binding"/>
    <property type="evidence" value="ECO:0007669"/>
    <property type="project" value="UniProtKB-KW"/>
</dbReference>
<evidence type="ECO:0000259" key="10">
    <source>
        <dbReference type="Pfam" id="PF02518"/>
    </source>
</evidence>
<dbReference type="GO" id="GO:0000155">
    <property type="term" value="F:phosphorelay sensor kinase activity"/>
    <property type="evidence" value="ECO:0007669"/>
    <property type="project" value="InterPro"/>
</dbReference>
<dbReference type="InterPro" id="IPR011712">
    <property type="entry name" value="Sig_transdc_His_kin_sub3_dim/P"/>
</dbReference>
<evidence type="ECO:0000256" key="5">
    <source>
        <dbReference type="ARBA" id="ARBA00022741"/>
    </source>
</evidence>
<dbReference type="GO" id="GO:0016020">
    <property type="term" value="C:membrane"/>
    <property type="evidence" value="ECO:0007669"/>
    <property type="project" value="InterPro"/>
</dbReference>
<gene>
    <name evidence="12" type="ORF">SAMN05192558_103236</name>
</gene>
<dbReference type="Proteomes" id="UP000199651">
    <property type="component" value="Unassembled WGS sequence"/>
</dbReference>
<dbReference type="InterPro" id="IPR050482">
    <property type="entry name" value="Sensor_HK_TwoCompSys"/>
</dbReference>
<evidence type="ECO:0000259" key="11">
    <source>
        <dbReference type="Pfam" id="PF07730"/>
    </source>
</evidence>
<dbReference type="EMBL" id="FNJB01000003">
    <property type="protein sequence ID" value="SDO47779.1"/>
    <property type="molecule type" value="Genomic_DNA"/>
</dbReference>
<dbReference type="EC" id="2.7.13.3" evidence="2"/>
<dbReference type="Gene3D" id="3.30.565.10">
    <property type="entry name" value="Histidine kinase-like ATPase, C-terminal domain"/>
    <property type="match status" value="1"/>
</dbReference>
<keyword evidence="3" id="KW-0597">Phosphoprotein</keyword>
<dbReference type="SUPFAM" id="SSF55874">
    <property type="entry name" value="ATPase domain of HSP90 chaperone/DNA topoisomerase II/histidine kinase"/>
    <property type="match status" value="1"/>
</dbReference>
<keyword evidence="13" id="KW-1185">Reference proteome</keyword>
<proteinExistence type="predicted"/>
<keyword evidence="7" id="KW-0067">ATP-binding</keyword>
<evidence type="ECO:0000256" key="9">
    <source>
        <dbReference type="SAM" id="Phobius"/>
    </source>
</evidence>
<evidence type="ECO:0000256" key="3">
    <source>
        <dbReference type="ARBA" id="ARBA00022553"/>
    </source>
</evidence>
<feature type="transmembrane region" description="Helical" evidence="9">
    <location>
        <begin position="104"/>
        <end position="121"/>
    </location>
</feature>
<dbReference type="PANTHER" id="PTHR24421">
    <property type="entry name" value="NITRATE/NITRITE SENSOR PROTEIN NARX-RELATED"/>
    <property type="match status" value="1"/>
</dbReference>
<protein>
    <recommendedName>
        <fullName evidence="2">histidine kinase</fullName>
        <ecNumber evidence="2">2.7.13.3</ecNumber>
    </recommendedName>
</protein>
<keyword evidence="4" id="KW-0808">Transferase</keyword>
<evidence type="ECO:0000256" key="2">
    <source>
        <dbReference type="ARBA" id="ARBA00012438"/>
    </source>
</evidence>
<evidence type="ECO:0000313" key="12">
    <source>
        <dbReference type="EMBL" id="SDO47779.1"/>
    </source>
</evidence>
<feature type="transmembrane region" description="Helical" evidence="9">
    <location>
        <begin position="77"/>
        <end position="97"/>
    </location>
</feature>
<evidence type="ECO:0000256" key="1">
    <source>
        <dbReference type="ARBA" id="ARBA00000085"/>
    </source>
</evidence>
<evidence type="ECO:0000313" key="13">
    <source>
        <dbReference type="Proteomes" id="UP000199651"/>
    </source>
</evidence>
<accession>A0A1H0JW50</accession>
<feature type="transmembrane region" description="Helical" evidence="9">
    <location>
        <begin position="28"/>
        <end position="44"/>
    </location>
</feature>
<evidence type="ECO:0000256" key="4">
    <source>
        <dbReference type="ARBA" id="ARBA00022679"/>
    </source>
</evidence>
<evidence type="ECO:0000256" key="8">
    <source>
        <dbReference type="ARBA" id="ARBA00023012"/>
    </source>
</evidence>
<reference evidence="13" key="1">
    <citation type="submission" date="2016-10" db="EMBL/GenBank/DDBJ databases">
        <authorList>
            <person name="Varghese N."/>
            <person name="Submissions S."/>
        </authorList>
    </citation>
    <scope>NUCLEOTIDE SEQUENCE [LARGE SCALE GENOMIC DNA]</scope>
    <source>
        <strain evidence="13">IBRC-M 10655</strain>
    </source>
</reference>
<feature type="domain" description="Histidine kinase/HSP90-like ATPase" evidence="10">
    <location>
        <begin position="277"/>
        <end position="363"/>
    </location>
</feature>
<organism evidence="12 13">
    <name type="scientific">Actinokineospora alba</name>
    <dbReference type="NCBI Taxonomy" id="504798"/>
    <lineage>
        <taxon>Bacteria</taxon>
        <taxon>Bacillati</taxon>
        <taxon>Actinomycetota</taxon>
        <taxon>Actinomycetes</taxon>
        <taxon>Pseudonocardiales</taxon>
        <taxon>Pseudonocardiaceae</taxon>
        <taxon>Actinokineospora</taxon>
    </lineage>
</organism>
<keyword evidence="9" id="KW-1133">Transmembrane helix</keyword>
<keyword evidence="9" id="KW-0472">Membrane</keyword>
<dbReference type="STRING" id="504798.SAMN05421871_102813"/>
<dbReference type="PANTHER" id="PTHR24421:SF10">
    <property type="entry name" value="NITRATE_NITRITE SENSOR PROTEIN NARQ"/>
    <property type="match status" value="1"/>
</dbReference>
<dbReference type="OrthoDB" id="227596at2"/>
<dbReference type="Pfam" id="PF02518">
    <property type="entry name" value="HATPase_c"/>
    <property type="match status" value="1"/>
</dbReference>
<feature type="domain" description="Signal transduction histidine kinase subgroup 3 dimerisation and phosphoacceptor" evidence="11">
    <location>
        <begin position="171"/>
        <end position="236"/>
    </location>
</feature>
<dbReference type="AlphaFoldDB" id="A0A1H0JW50"/>
<name>A0A1H0JW50_9PSEU</name>
<dbReference type="InterPro" id="IPR003594">
    <property type="entry name" value="HATPase_dom"/>
</dbReference>
<keyword evidence="8" id="KW-0902">Two-component regulatory system</keyword>
<sequence>MKRWPVVAAVAVFVLAWLDVVQHYPGAGELVLPVALGLAVPVLVCGQRPVIAGWVGWATAVGTALVTRGRAGSGEPWPWSVSAVVVLVILCGVVGALGVRRTTVGLVGAVGLTGATLVLVFDGQWVSAISTTMLCAAAALVGDWRAGMRGRLAEADRVGEEERARRMVLEERARIAREMHDIVAHHMSMVAVAAETAPYRNADLPESARTELAGIADSARASLTEMRRLLGILRDGAAELGPQPGIDRLDELVAGVRGAPVTLECSVGALPQALGLTVYRIVQEALSNVVRHAPGAATRVTVGMDGGDVVLEVVNDAPESAPVAAAGGHGLVGVRERVTLHGGTMSVDRPAGGYRLCVRLPVEGR</sequence>
<keyword evidence="9" id="KW-0812">Transmembrane</keyword>